<dbReference type="EMBL" id="JAGKQQ010000001">
    <property type="protein sequence ID" value="MBP3957752.1"/>
    <property type="molecule type" value="Genomic_DNA"/>
</dbReference>
<dbReference type="Pfam" id="PF00069">
    <property type="entry name" value="Pkinase"/>
    <property type="match status" value="1"/>
</dbReference>
<evidence type="ECO:0000259" key="2">
    <source>
        <dbReference type="PROSITE" id="PS50011"/>
    </source>
</evidence>
<accession>A0ABS5BVJ0</accession>
<dbReference type="Gene3D" id="1.10.510.10">
    <property type="entry name" value="Transferase(Phosphotransferase) domain 1"/>
    <property type="match status" value="1"/>
</dbReference>
<dbReference type="SUPFAM" id="SSF52490">
    <property type="entry name" value="Tubulin nucleotide-binding domain-like"/>
    <property type="match status" value="1"/>
</dbReference>
<name>A0ABS5BVJ0_9BACT</name>
<dbReference type="PANTHER" id="PTHR24348:SF68">
    <property type="entry name" value="SERINE_THREONINE-PROTEIN KINASE ATG1C"/>
    <property type="match status" value="1"/>
</dbReference>
<evidence type="ECO:0000256" key="1">
    <source>
        <dbReference type="SAM" id="MobiDB-lite"/>
    </source>
</evidence>
<dbReference type="InterPro" id="IPR008271">
    <property type="entry name" value="Ser/Thr_kinase_AS"/>
</dbReference>
<evidence type="ECO:0000313" key="3">
    <source>
        <dbReference type="EMBL" id="MBP3957752.1"/>
    </source>
</evidence>
<dbReference type="PROSITE" id="PS50011">
    <property type="entry name" value="PROTEIN_KINASE_DOM"/>
    <property type="match status" value="1"/>
</dbReference>
<keyword evidence="4" id="KW-1185">Reference proteome</keyword>
<dbReference type="Pfam" id="PF13809">
    <property type="entry name" value="Tubulin_2"/>
    <property type="match status" value="1"/>
</dbReference>
<dbReference type="PANTHER" id="PTHR24348">
    <property type="entry name" value="SERINE/THREONINE-PROTEIN KINASE UNC-51-RELATED"/>
    <property type="match status" value="1"/>
</dbReference>
<feature type="region of interest" description="Disordered" evidence="1">
    <location>
        <begin position="967"/>
        <end position="988"/>
    </location>
</feature>
<dbReference type="RefSeq" id="WP_210657105.1">
    <property type="nucleotide sequence ID" value="NZ_JAGKQQ010000001.1"/>
</dbReference>
<dbReference type="InterPro" id="IPR025904">
    <property type="entry name" value="Tubulin-like"/>
</dbReference>
<dbReference type="PROSITE" id="PS00108">
    <property type="entry name" value="PROTEIN_KINASE_ST"/>
    <property type="match status" value="1"/>
</dbReference>
<evidence type="ECO:0000313" key="4">
    <source>
        <dbReference type="Proteomes" id="UP000676565"/>
    </source>
</evidence>
<feature type="region of interest" description="Disordered" evidence="1">
    <location>
        <begin position="601"/>
        <end position="659"/>
    </location>
</feature>
<keyword evidence="3" id="KW-0808">Transferase</keyword>
<dbReference type="InterPro" id="IPR000719">
    <property type="entry name" value="Prot_kinase_dom"/>
</dbReference>
<dbReference type="SMART" id="SM00220">
    <property type="entry name" value="S_TKc"/>
    <property type="match status" value="1"/>
</dbReference>
<dbReference type="GO" id="GO:0016301">
    <property type="term" value="F:kinase activity"/>
    <property type="evidence" value="ECO:0007669"/>
    <property type="project" value="UniProtKB-KW"/>
</dbReference>
<sequence length="1190" mass="129623">MSVRPEAQVEPIPGYKLLDRLGAGGFGEVWRCEAPGGIFKAVKIIHGDLRSKDSDLVRYAEQELKSLKRVKQVRHPYLLALDRFDIIEGRLMIVMELADCNLWDRFRACREAGLIGIPRDELLQYMSEIAEVLDLFNDQFQLQHLDIKPQNLFLLYNHVKVADFGQVKDLQGLMAQVTGGITPVYAAPETFDGVITRYCDQYSLACVYQELLTGARPFDGSSMSQLLMQHLNLPPHLDPSPPADRPALARALSKKPDDRWPSVSAFVRNLMGGPPLSGISQPIRFSASEVDTPNLISMPAAPGSVFMSVADDTPPRETYGPIFTPAPPELSGDGPLQPALVLGLGNAGLRVIQRLRFDLTERYGHAGLTPALRTLFIDTDADALDDATRARAADRLAQLGPDEVYAAKLNRAGHYMKPRFNGRSLTEGWFDPQLLYKLPRTPQTLGVRSFGRLAFLDHYRTLMTKVQADLDAAVAPDAILLTEARTGLKRRTNRPRVYLVSSLAGGTGGGMFLDLAYAVRSRLKRMGYDRPEIIGLFVLPPADATLTHPQALGNTFAALTELNHYSRPDTVFTAHFDERSGYVKEQDAPFTRCYLLPGSASGNVPQSGSSISPPPRRTPLSIPNPGSRPRLGSGGVQKPGSRIITPGPQRTPDPSAASAALKPFGDAAERIRLDLFSPIGRGADEARAAEEFTEHPGPVTVSAFGVATFDWPRAEVISRTAASVGRAILRRWAAPDLKRVREVMPGIAASRWTQLGLDPDTILGRLQRAADQSAGGRVDALVESVTEPLVPRGWLNRLPEPTQVNLALDGLNRVLGPPASSLKRPPTALEEGVARAAGDAGAAFALDLRTLAPVLVDDAEFRLAGTEELFRQFLATTDRLIDRYTQLAVELDSKAVTGFECLSRYAHFQKGMWKPTAAELTDALRQYPRARFQALTFRQLVTTYQTVRDVLAGQVADVAVARQRMAAASASVPDEPPEPPASLRRLMPPGCPTIGDAVDRFLKVLTDADLVEIDRRVQSVLEPETGGLFQVCLNSSAGVEGVIAVVFEETRAHLDQRLGEVGLASMFAERFRTPQQAERAIEQAYQEAEPAWTGYGPWAASEVAVLTCPGGSSGEALRELARRAIPIAGLPIADSCDDLTIYREWNAVPLAALPHLGPAAAAAYGAMPETNQCSPHTRLDVTTWLDVDAL</sequence>
<proteinExistence type="predicted"/>
<feature type="domain" description="Protein kinase" evidence="2">
    <location>
        <begin position="15"/>
        <end position="271"/>
    </location>
</feature>
<feature type="compositionally biased region" description="Polar residues" evidence="1">
    <location>
        <begin position="601"/>
        <end position="611"/>
    </location>
</feature>
<organism evidence="3 4">
    <name type="scientific">Gemmata palustris</name>
    <dbReference type="NCBI Taxonomy" id="2822762"/>
    <lineage>
        <taxon>Bacteria</taxon>
        <taxon>Pseudomonadati</taxon>
        <taxon>Planctomycetota</taxon>
        <taxon>Planctomycetia</taxon>
        <taxon>Gemmatales</taxon>
        <taxon>Gemmataceae</taxon>
        <taxon>Gemmata</taxon>
    </lineage>
</organism>
<keyword evidence="3" id="KW-0418">Kinase</keyword>
<dbReference type="InterPro" id="IPR045269">
    <property type="entry name" value="Atg1-like"/>
</dbReference>
<gene>
    <name evidence="3" type="ORF">J8F10_21075</name>
</gene>
<dbReference type="InterPro" id="IPR011009">
    <property type="entry name" value="Kinase-like_dom_sf"/>
</dbReference>
<dbReference type="InterPro" id="IPR036525">
    <property type="entry name" value="Tubulin/FtsZ_GTPase_sf"/>
</dbReference>
<dbReference type="Proteomes" id="UP000676565">
    <property type="component" value="Unassembled WGS sequence"/>
</dbReference>
<dbReference type="CDD" id="cd14014">
    <property type="entry name" value="STKc_PknB_like"/>
    <property type="match status" value="1"/>
</dbReference>
<dbReference type="SUPFAM" id="SSF56112">
    <property type="entry name" value="Protein kinase-like (PK-like)"/>
    <property type="match status" value="1"/>
</dbReference>
<dbReference type="Gene3D" id="3.40.50.1440">
    <property type="entry name" value="Tubulin/FtsZ, GTPase domain"/>
    <property type="match status" value="1"/>
</dbReference>
<reference evidence="3 4" key="1">
    <citation type="submission" date="2021-04" db="EMBL/GenBank/DDBJ databases">
        <authorList>
            <person name="Ivanova A."/>
        </authorList>
    </citation>
    <scope>NUCLEOTIDE SEQUENCE [LARGE SCALE GENOMIC DNA]</scope>
    <source>
        <strain evidence="3 4">G18</strain>
    </source>
</reference>
<protein>
    <submittedName>
        <fullName evidence="3">Protein kinase</fullName>
    </submittedName>
</protein>
<comment type="caution">
    <text evidence="3">The sequence shown here is derived from an EMBL/GenBank/DDBJ whole genome shotgun (WGS) entry which is preliminary data.</text>
</comment>